<name>A0ABQ2Q388_9GAMM</name>
<organism evidence="1 2">
    <name type="scientific">Shewanella saliphila</name>
    <dbReference type="NCBI Taxonomy" id="2282698"/>
    <lineage>
        <taxon>Bacteria</taxon>
        <taxon>Pseudomonadati</taxon>
        <taxon>Pseudomonadota</taxon>
        <taxon>Gammaproteobacteria</taxon>
        <taxon>Alteromonadales</taxon>
        <taxon>Shewanellaceae</taxon>
        <taxon>Shewanella</taxon>
    </lineage>
</organism>
<keyword evidence="2" id="KW-1185">Reference proteome</keyword>
<sequence length="69" mass="7662">MVNEDSNAVDNPNLTKVENKELRPITWLNLPNKEVFSKAVAASTNNTNVIKPIFVKLLKITLKSASPNK</sequence>
<accession>A0ABQ2Q388</accession>
<dbReference type="EMBL" id="BMQV01000007">
    <property type="protein sequence ID" value="GGP46159.1"/>
    <property type="molecule type" value="Genomic_DNA"/>
</dbReference>
<dbReference type="Proteomes" id="UP000654367">
    <property type="component" value="Unassembled WGS sequence"/>
</dbReference>
<evidence type="ECO:0000313" key="2">
    <source>
        <dbReference type="Proteomes" id="UP000654367"/>
    </source>
</evidence>
<gene>
    <name evidence="1" type="ORF">GCM10009409_11070</name>
</gene>
<evidence type="ECO:0000313" key="1">
    <source>
        <dbReference type="EMBL" id="GGP46159.1"/>
    </source>
</evidence>
<protein>
    <submittedName>
        <fullName evidence="1">Uncharacterized protein</fullName>
    </submittedName>
</protein>
<comment type="caution">
    <text evidence="1">The sequence shown here is derived from an EMBL/GenBank/DDBJ whole genome shotgun (WGS) entry which is preliminary data.</text>
</comment>
<reference evidence="2" key="1">
    <citation type="journal article" date="2019" name="Int. J. Syst. Evol. Microbiol.">
        <title>The Global Catalogue of Microorganisms (GCM) 10K type strain sequencing project: providing services to taxonomists for standard genome sequencing and annotation.</title>
        <authorList>
            <consortium name="The Broad Institute Genomics Platform"/>
            <consortium name="The Broad Institute Genome Sequencing Center for Infectious Disease"/>
            <person name="Wu L."/>
            <person name="Ma J."/>
        </authorList>
    </citation>
    <scope>NUCLEOTIDE SEQUENCE [LARGE SCALE GENOMIC DNA]</scope>
    <source>
        <strain evidence="2">JCM 32304</strain>
    </source>
</reference>
<proteinExistence type="predicted"/>